<comment type="caution">
    <text evidence="1">The sequence shown here is derived from an EMBL/GenBank/DDBJ whole genome shotgun (WGS) entry which is preliminary data.</text>
</comment>
<accession>X0S267</accession>
<evidence type="ECO:0000313" key="1">
    <source>
        <dbReference type="EMBL" id="GAF75144.1"/>
    </source>
</evidence>
<name>X0S267_9ZZZZ</name>
<gene>
    <name evidence="1" type="ORF">S01H1_08262</name>
</gene>
<dbReference type="EMBL" id="BARS01004241">
    <property type="protein sequence ID" value="GAF75144.1"/>
    <property type="molecule type" value="Genomic_DNA"/>
</dbReference>
<organism evidence="1">
    <name type="scientific">marine sediment metagenome</name>
    <dbReference type="NCBI Taxonomy" id="412755"/>
    <lineage>
        <taxon>unclassified sequences</taxon>
        <taxon>metagenomes</taxon>
        <taxon>ecological metagenomes</taxon>
    </lineage>
</organism>
<protein>
    <submittedName>
        <fullName evidence="1">Uncharacterized protein</fullName>
    </submittedName>
</protein>
<proteinExistence type="predicted"/>
<reference evidence="1" key="1">
    <citation type="journal article" date="2014" name="Front. Microbiol.">
        <title>High frequency of phylogenetically diverse reductive dehalogenase-homologous genes in deep subseafloor sedimentary metagenomes.</title>
        <authorList>
            <person name="Kawai M."/>
            <person name="Futagami T."/>
            <person name="Toyoda A."/>
            <person name="Takaki Y."/>
            <person name="Nishi S."/>
            <person name="Hori S."/>
            <person name="Arai W."/>
            <person name="Tsubouchi T."/>
            <person name="Morono Y."/>
            <person name="Uchiyama I."/>
            <person name="Ito T."/>
            <person name="Fujiyama A."/>
            <person name="Inagaki F."/>
            <person name="Takami H."/>
        </authorList>
    </citation>
    <scope>NUCLEOTIDE SEQUENCE</scope>
    <source>
        <strain evidence="1">Expedition CK06-06</strain>
    </source>
</reference>
<dbReference type="AlphaFoldDB" id="X0S267"/>
<sequence length="95" mass="10365">MDESGDRPDTSAHAPQVDGLSEARLVGLLLVEEGRLVVARRIEEERNIVFPETTVIIKDIQTIAKALDAVRQGRTSVDDDAAADLEALLVEIEEV</sequence>